<dbReference type="Proteomes" id="UP000319486">
    <property type="component" value="Unassembled WGS sequence"/>
</dbReference>
<reference evidence="1 2" key="1">
    <citation type="journal article" date="2019" name="Environ. Microbiol.">
        <title>Species interactions and distinct microbial communities in high Arctic permafrost affected cryosols are associated with the CH4 and CO2 gas fluxes.</title>
        <authorList>
            <person name="Altshuler I."/>
            <person name="Hamel J."/>
            <person name="Turney S."/>
            <person name="Magnuson E."/>
            <person name="Levesque R."/>
            <person name="Greer C."/>
            <person name="Whyte L.G."/>
        </authorList>
    </citation>
    <scope>NUCLEOTIDE SEQUENCE [LARGE SCALE GENOMIC DNA]</scope>
    <source>
        <strain evidence="1 2">S13Y</strain>
    </source>
</reference>
<protein>
    <recommendedName>
        <fullName evidence="3">DUF2188 domain-containing protein</fullName>
    </recommendedName>
</protein>
<dbReference type="AlphaFoldDB" id="A0A502BWP8"/>
<accession>A0A502BWP8</accession>
<organism evidence="1 2">
    <name type="scientific">Rhodanobacter glycinis</name>
    <dbReference type="NCBI Taxonomy" id="582702"/>
    <lineage>
        <taxon>Bacteria</taxon>
        <taxon>Pseudomonadati</taxon>
        <taxon>Pseudomonadota</taxon>
        <taxon>Gammaproteobacteria</taxon>
        <taxon>Lysobacterales</taxon>
        <taxon>Rhodanobacteraceae</taxon>
        <taxon>Rhodanobacter</taxon>
    </lineage>
</organism>
<evidence type="ECO:0000313" key="1">
    <source>
        <dbReference type="EMBL" id="TPG04121.1"/>
    </source>
</evidence>
<keyword evidence="2" id="KW-1185">Reference proteome</keyword>
<dbReference type="EMBL" id="RCZO01000015">
    <property type="protein sequence ID" value="TPG04121.1"/>
    <property type="molecule type" value="Genomic_DNA"/>
</dbReference>
<evidence type="ECO:0000313" key="2">
    <source>
        <dbReference type="Proteomes" id="UP000319486"/>
    </source>
</evidence>
<name>A0A502BWP8_9GAMM</name>
<proteinExistence type="predicted"/>
<gene>
    <name evidence="1" type="ORF">EAH88_18605</name>
</gene>
<comment type="caution">
    <text evidence="1">The sequence shown here is derived from an EMBL/GenBank/DDBJ whole genome shotgun (WGS) entry which is preliminary data.</text>
</comment>
<dbReference type="RefSeq" id="WP_140656177.1">
    <property type="nucleotide sequence ID" value="NZ_RCZO01000015.1"/>
</dbReference>
<sequence length="79" mass="8413">MIVFAVKQNESGLWSVSYLGVTLADGLCLGPAIKRARDAARAEHLDSGLTTRVEMHGVDSIAPLAKYQKAPDNWTGATA</sequence>
<evidence type="ECO:0008006" key="3">
    <source>
        <dbReference type="Google" id="ProtNLM"/>
    </source>
</evidence>